<dbReference type="PROSITE" id="PS51975">
    <property type="entry name" value="RNASE_H_2"/>
    <property type="match status" value="1"/>
</dbReference>
<keyword evidence="10 12" id="KW-0378">Hydrolase</keyword>
<comment type="cofactor">
    <cofactor evidence="12">
        <name>Mn(2+)</name>
        <dbReference type="ChEBI" id="CHEBI:29035"/>
    </cofactor>
    <cofactor evidence="12">
        <name>Mg(2+)</name>
        <dbReference type="ChEBI" id="CHEBI:18420"/>
    </cofactor>
    <text evidence="12">Manganese or magnesium. Binds 1 divalent metal ion per monomer in the absence of substrate. May bind a second metal ion after substrate binding.</text>
</comment>
<evidence type="ECO:0000313" key="16">
    <source>
        <dbReference type="Proteomes" id="UP001192346"/>
    </source>
</evidence>
<dbReference type="InterPro" id="IPR012337">
    <property type="entry name" value="RNaseH-like_sf"/>
</dbReference>
<organism evidence="15 16">
    <name type="scientific">Texas Phoenix palm phytoplasma</name>
    <dbReference type="NCBI Taxonomy" id="176709"/>
    <lineage>
        <taxon>Bacteria</taxon>
        <taxon>Bacillati</taxon>
        <taxon>Mycoplasmatota</taxon>
        <taxon>Mollicutes</taxon>
        <taxon>Acholeplasmatales</taxon>
        <taxon>Acholeplasmataceae</taxon>
        <taxon>Candidatus Phytoplasma</taxon>
        <taxon>16SrIV (Coconut lethal yellows group)</taxon>
    </lineage>
</organism>
<reference evidence="15" key="1">
    <citation type="submission" date="2019-10" db="EMBL/GenBank/DDBJ databases">
        <title>Whole Genome Sequencing and Characterization of Texas Phoenix Palm Decline Phytoplasma Belongs to Lethal Yellowing (16SrIV) Group.</title>
        <authorList>
            <person name="Bao M."/>
        </authorList>
    </citation>
    <scope>NUCLEOTIDE SEQUENCE [LARGE SCALE GENOMIC DNA]</scope>
    <source>
        <strain evidence="15">ACPD</strain>
    </source>
</reference>
<name>A0ABS5BIM0_9MOLU</name>
<evidence type="ECO:0000256" key="8">
    <source>
        <dbReference type="ARBA" id="ARBA00022723"/>
    </source>
</evidence>
<dbReference type="SUPFAM" id="SSF53098">
    <property type="entry name" value="Ribonuclease H-like"/>
    <property type="match status" value="1"/>
</dbReference>
<evidence type="ECO:0000256" key="11">
    <source>
        <dbReference type="ARBA" id="ARBA00022842"/>
    </source>
</evidence>
<feature type="binding site" evidence="12">
    <location>
        <position position="186"/>
    </location>
    <ligand>
        <name>a divalent metal cation</name>
        <dbReference type="ChEBI" id="CHEBI:60240"/>
    </ligand>
</feature>
<evidence type="ECO:0000256" key="9">
    <source>
        <dbReference type="ARBA" id="ARBA00022759"/>
    </source>
</evidence>
<dbReference type="NCBIfam" id="TIGR00716">
    <property type="entry name" value="rnhC"/>
    <property type="match status" value="1"/>
</dbReference>
<dbReference type="PANTHER" id="PTHR10954">
    <property type="entry name" value="RIBONUCLEASE H2 SUBUNIT A"/>
    <property type="match status" value="1"/>
</dbReference>
<feature type="binding site" evidence="12">
    <location>
        <position position="84"/>
    </location>
    <ligand>
        <name>a divalent metal cation</name>
        <dbReference type="ChEBI" id="CHEBI:60240"/>
    </ligand>
</feature>
<evidence type="ECO:0000256" key="12">
    <source>
        <dbReference type="PROSITE-ProRule" id="PRU01319"/>
    </source>
</evidence>
<evidence type="ECO:0000256" key="7">
    <source>
        <dbReference type="ARBA" id="ARBA00022722"/>
    </source>
</evidence>
<keyword evidence="16" id="KW-1185">Reference proteome</keyword>
<dbReference type="Gene3D" id="3.30.310.10">
    <property type="entry name" value="TATA-Binding Protein"/>
    <property type="match status" value="1"/>
</dbReference>
<dbReference type="EMBL" id="VBRA02000009">
    <property type="protein sequence ID" value="MBP3059438.1"/>
    <property type="molecule type" value="Genomic_DNA"/>
</dbReference>
<dbReference type="InterPro" id="IPR012295">
    <property type="entry name" value="TBP_dom_sf"/>
</dbReference>
<accession>A0ABS5BIM0</accession>
<dbReference type="Proteomes" id="UP001192346">
    <property type="component" value="Unassembled WGS sequence"/>
</dbReference>
<evidence type="ECO:0000256" key="4">
    <source>
        <dbReference type="ARBA" id="ARBA00004496"/>
    </source>
</evidence>
<gene>
    <name evidence="15" type="primary">rnhC</name>
    <name evidence="15" type="ORF">FEF22_001390</name>
</gene>
<comment type="similarity">
    <text evidence="5">Belongs to the RNase HII family. RnhC subfamily.</text>
</comment>
<comment type="caution">
    <text evidence="15">The sequence shown here is derived from an EMBL/GenBank/DDBJ whole genome shotgun (WGS) entry which is preliminary data.</text>
</comment>
<sequence>MNNIRILYKSFLVNNENNNIFFIVNKENIRITVYKNGTLLLQGKIEQKEIDNLKKILGFSSDENNKNNSIYNDYYNYEDIIGSDEVGTGSFFGPVIVCSAFVSKENFIFFKNKGIKDSKKLSNKEIFDLIPLILKKIPYYVYNISPNKYNILKKKLNLNEIKALFHNYAILKLLCKIDKNVKVIVDQFSSSENYYYYLRKEKKVYKEILFETKAEQKYLSVAIASIIGRYFFLKQINQLSKKVNINLKIGCSREVDKQILEIYNSNGLKIFNEIAKCHFKNLQNLLNKINE</sequence>
<dbReference type="PANTHER" id="PTHR10954:SF23">
    <property type="entry name" value="RIBONUCLEASE"/>
    <property type="match status" value="1"/>
</dbReference>
<evidence type="ECO:0000256" key="10">
    <source>
        <dbReference type="ARBA" id="ARBA00022801"/>
    </source>
</evidence>
<dbReference type="Gene3D" id="3.30.420.10">
    <property type="entry name" value="Ribonuclease H-like superfamily/Ribonuclease H"/>
    <property type="match status" value="1"/>
</dbReference>
<dbReference type="Pfam" id="PF11858">
    <property type="entry name" value="DUF3378"/>
    <property type="match status" value="1"/>
</dbReference>
<comment type="catalytic activity">
    <reaction evidence="1 12 13">
        <text>Endonucleolytic cleavage to 5'-phosphomonoester.</text>
        <dbReference type="EC" id="3.1.26.4"/>
    </reaction>
</comment>
<evidence type="ECO:0000256" key="2">
    <source>
        <dbReference type="ARBA" id="ARBA00001946"/>
    </source>
</evidence>
<evidence type="ECO:0000256" key="1">
    <source>
        <dbReference type="ARBA" id="ARBA00000077"/>
    </source>
</evidence>
<dbReference type="PIRSF" id="PIRSF037748">
    <property type="entry name" value="RnhC"/>
    <property type="match status" value="1"/>
</dbReference>
<evidence type="ECO:0000256" key="5">
    <source>
        <dbReference type="ARBA" id="ARBA00008378"/>
    </source>
</evidence>
<keyword evidence="9 12" id="KW-0255">Endonuclease</keyword>
<evidence type="ECO:0000313" key="15">
    <source>
        <dbReference type="EMBL" id="MBP3059438.1"/>
    </source>
</evidence>
<dbReference type="InterPro" id="IPR024567">
    <property type="entry name" value="RNase_HII/HIII_dom"/>
</dbReference>
<protein>
    <recommendedName>
        <fullName evidence="13">Ribonuclease</fullName>
        <ecNumber evidence="13">3.1.26.4</ecNumber>
    </recommendedName>
</protein>
<dbReference type="Pfam" id="PF01351">
    <property type="entry name" value="RNase_HII"/>
    <property type="match status" value="1"/>
</dbReference>
<keyword evidence="7 12" id="KW-0540">Nuclease</keyword>
<proteinExistence type="inferred from homology"/>
<dbReference type="InterPro" id="IPR001352">
    <property type="entry name" value="RNase_HII/HIII"/>
</dbReference>
<evidence type="ECO:0000259" key="14">
    <source>
        <dbReference type="PROSITE" id="PS51975"/>
    </source>
</evidence>
<evidence type="ECO:0000256" key="3">
    <source>
        <dbReference type="ARBA" id="ARBA00004065"/>
    </source>
</evidence>
<comment type="subcellular location">
    <subcellularLocation>
        <location evidence="4">Cytoplasm</location>
    </subcellularLocation>
</comment>
<keyword evidence="6" id="KW-0963">Cytoplasm</keyword>
<evidence type="ECO:0000256" key="6">
    <source>
        <dbReference type="ARBA" id="ARBA00022490"/>
    </source>
</evidence>
<comment type="function">
    <text evidence="3 13">Endonuclease that specifically degrades the RNA of RNA-DNA hybrids.</text>
</comment>
<keyword evidence="11" id="KW-0460">Magnesium</keyword>
<dbReference type="EC" id="3.1.26.4" evidence="13"/>
<evidence type="ECO:0000256" key="13">
    <source>
        <dbReference type="RuleBase" id="RU003515"/>
    </source>
</evidence>
<dbReference type="InterPro" id="IPR036397">
    <property type="entry name" value="RNaseH_sf"/>
</dbReference>
<dbReference type="InterPro" id="IPR024568">
    <property type="entry name" value="RNase_HIII_N"/>
</dbReference>
<feature type="domain" description="RNase H type-2" evidence="14">
    <location>
        <begin position="78"/>
        <end position="291"/>
    </location>
</feature>
<keyword evidence="8 12" id="KW-0479">Metal-binding</keyword>
<dbReference type="CDD" id="cd06590">
    <property type="entry name" value="RNase_HII_bacteria_HIII_like"/>
    <property type="match status" value="1"/>
</dbReference>
<comment type="cofactor">
    <cofactor evidence="2">
        <name>Mg(2+)</name>
        <dbReference type="ChEBI" id="CHEBI:18420"/>
    </cofactor>
</comment>
<dbReference type="InterPro" id="IPR004641">
    <property type="entry name" value="RNase_HIII"/>
</dbReference>
<feature type="binding site" evidence="12">
    <location>
        <position position="85"/>
    </location>
    <ligand>
        <name>a divalent metal cation</name>
        <dbReference type="ChEBI" id="CHEBI:60240"/>
    </ligand>
</feature>